<protein>
    <submittedName>
        <fullName evidence="2">Uncharacterized protein</fullName>
    </submittedName>
</protein>
<dbReference type="Proteomes" id="UP001153365">
    <property type="component" value="Unassembled WGS sequence"/>
</dbReference>
<organism evidence="2 3">
    <name type="scientific">Phakopsora pachyrhizi</name>
    <name type="common">Asian soybean rust disease fungus</name>
    <dbReference type="NCBI Taxonomy" id="170000"/>
    <lineage>
        <taxon>Eukaryota</taxon>
        <taxon>Fungi</taxon>
        <taxon>Dikarya</taxon>
        <taxon>Basidiomycota</taxon>
        <taxon>Pucciniomycotina</taxon>
        <taxon>Pucciniomycetes</taxon>
        <taxon>Pucciniales</taxon>
        <taxon>Phakopsoraceae</taxon>
        <taxon>Phakopsora</taxon>
    </lineage>
</organism>
<comment type="caution">
    <text evidence="2">The sequence shown here is derived from an EMBL/GenBank/DDBJ whole genome shotgun (WGS) entry which is preliminary data.</text>
</comment>
<proteinExistence type="predicted"/>
<dbReference type="Gene3D" id="3.90.70.80">
    <property type="match status" value="1"/>
</dbReference>
<name>A0AAV0AUD0_PHAPC</name>
<dbReference type="AlphaFoldDB" id="A0AAV0AUD0"/>
<sequence length="223" mass="25851">MPLPGPPSGHTSIYTSSAISERSQRPSQSLSPNGANGETKYKDWDFAWYWIRRPEAAELRLEKREDSYRNETEILRKPTSSLPNPCRIELDNINLLITDEEFLEYCDWMARTAEWAGEPEIMALSRHCKKMSWRMRLIKAMAMVLGNGYGQKRLEMKGYWKGMARTHLEDRCEGEDTASEDRAGLCELIGRLRGLWNKIGALYRDKEDKGLPKKKRNRAVDHQ</sequence>
<evidence type="ECO:0000313" key="3">
    <source>
        <dbReference type="Proteomes" id="UP001153365"/>
    </source>
</evidence>
<reference evidence="2" key="1">
    <citation type="submission" date="2022-06" db="EMBL/GenBank/DDBJ databases">
        <authorList>
            <consortium name="SYNGENTA / RWTH Aachen University"/>
        </authorList>
    </citation>
    <scope>NUCLEOTIDE SEQUENCE</scope>
</reference>
<evidence type="ECO:0000256" key="1">
    <source>
        <dbReference type="SAM" id="MobiDB-lite"/>
    </source>
</evidence>
<keyword evidence="3" id="KW-1185">Reference proteome</keyword>
<accession>A0AAV0AUD0</accession>
<feature type="region of interest" description="Disordered" evidence="1">
    <location>
        <begin position="1"/>
        <end position="39"/>
    </location>
</feature>
<gene>
    <name evidence="2" type="ORF">PPACK8108_LOCUS7955</name>
</gene>
<dbReference type="EMBL" id="CALTRL010001587">
    <property type="protein sequence ID" value="CAH7673095.1"/>
    <property type="molecule type" value="Genomic_DNA"/>
</dbReference>
<feature type="compositionally biased region" description="Polar residues" evidence="1">
    <location>
        <begin position="9"/>
        <end position="36"/>
    </location>
</feature>
<evidence type="ECO:0000313" key="2">
    <source>
        <dbReference type="EMBL" id="CAH7673095.1"/>
    </source>
</evidence>